<feature type="domain" description="Cadherin" evidence="14">
    <location>
        <begin position="5065"/>
        <end position="5167"/>
    </location>
</feature>
<evidence type="ECO:0000256" key="5">
    <source>
        <dbReference type="ARBA" id="ARBA00022729"/>
    </source>
</evidence>
<evidence type="ECO:0000256" key="4">
    <source>
        <dbReference type="ARBA" id="ARBA00022692"/>
    </source>
</evidence>
<feature type="domain" description="Cadherin" evidence="14">
    <location>
        <begin position="3541"/>
        <end position="3649"/>
    </location>
</feature>
<feature type="domain" description="Cadherin" evidence="14">
    <location>
        <begin position="937"/>
        <end position="1045"/>
    </location>
</feature>
<feature type="domain" description="Cadherin" evidence="14">
    <location>
        <begin position="3431"/>
        <end position="3540"/>
    </location>
</feature>
<feature type="domain" description="Cadherin" evidence="14">
    <location>
        <begin position="3096"/>
        <end position="3205"/>
    </location>
</feature>
<reference evidence="15 16" key="1">
    <citation type="journal article" date="2019" name="Sci. Data">
        <title>Hybrid genome assembly and annotation of Danionella translucida.</title>
        <authorList>
            <person name="Kadobianskyi M."/>
            <person name="Schulze L."/>
            <person name="Schuelke M."/>
            <person name="Judkewitz B."/>
        </authorList>
    </citation>
    <scope>NUCLEOTIDE SEQUENCE [LARGE SCALE GENOMIC DNA]</scope>
    <source>
        <strain evidence="15 16">Bolton</strain>
    </source>
</reference>
<keyword evidence="16" id="KW-1185">Reference proteome</keyword>
<feature type="transmembrane region" description="Helical" evidence="13">
    <location>
        <begin position="2340"/>
        <end position="2363"/>
    </location>
</feature>
<feature type="domain" description="Cadherin" evidence="14">
    <location>
        <begin position="2484"/>
        <end position="2592"/>
    </location>
</feature>
<feature type="transmembrane region" description="Helical" evidence="13">
    <location>
        <begin position="1492"/>
        <end position="1515"/>
    </location>
</feature>
<feature type="domain" description="Cadherin" evidence="14">
    <location>
        <begin position="3864"/>
        <end position="3972"/>
    </location>
</feature>
<dbReference type="FunFam" id="2.60.40.60:FF:000129">
    <property type="entry name" value="protocadherin alpha-C2 isoform X1"/>
    <property type="match status" value="7"/>
</dbReference>
<dbReference type="GO" id="GO:0005886">
    <property type="term" value="C:plasma membrane"/>
    <property type="evidence" value="ECO:0007669"/>
    <property type="project" value="UniProtKB-SubCell"/>
</dbReference>
<feature type="domain" description="Cadherin" evidence="14">
    <location>
        <begin position="3987"/>
        <end position="4089"/>
    </location>
</feature>
<feature type="domain" description="Cadherin" evidence="14">
    <location>
        <begin position="4741"/>
        <end position="4846"/>
    </location>
</feature>
<dbReference type="Gene3D" id="2.60.40.60">
    <property type="entry name" value="Cadherins"/>
    <property type="match status" value="49"/>
</dbReference>
<feature type="transmembrane region" description="Helical" evidence="13">
    <location>
        <begin position="4296"/>
        <end position="4319"/>
    </location>
</feature>
<feature type="domain" description="Cadherin" evidence="14">
    <location>
        <begin position="1676"/>
        <end position="1784"/>
    </location>
</feature>
<dbReference type="PROSITE" id="PS50268">
    <property type="entry name" value="CADHERIN_2"/>
    <property type="match status" value="46"/>
</dbReference>
<dbReference type="FunFam" id="2.60.40.60:FF:000006">
    <property type="entry name" value="Protocadherin alpha 2"/>
    <property type="match status" value="8"/>
</dbReference>
<feature type="domain" description="Cadherin" evidence="14">
    <location>
        <begin position="3219"/>
        <end position="3320"/>
    </location>
</feature>
<dbReference type="FunFam" id="2.60.40.60:FF:000002">
    <property type="entry name" value="Protocadherin alpha 2"/>
    <property type="match status" value="6"/>
</dbReference>
<dbReference type="OrthoDB" id="6252479at2759"/>
<feature type="domain" description="Cadherin" evidence="14">
    <location>
        <begin position="4525"/>
        <end position="4632"/>
    </location>
</feature>
<keyword evidence="5" id="KW-0732">Signal</keyword>
<dbReference type="FunFam" id="2.60.40.60:FF:000001">
    <property type="entry name" value="Protocadherin alpha 2"/>
    <property type="match status" value="7"/>
</dbReference>
<dbReference type="PROSITE" id="PS00232">
    <property type="entry name" value="CADHERIN_1"/>
    <property type="match status" value="25"/>
</dbReference>
<feature type="domain" description="Cadherin" evidence="14">
    <location>
        <begin position="1894"/>
        <end position="2001"/>
    </location>
</feature>
<feature type="domain" description="Cadherin" evidence="14">
    <location>
        <begin position="2883"/>
        <end position="2990"/>
    </location>
</feature>
<keyword evidence="3" id="KW-1003">Cell membrane</keyword>
<evidence type="ECO:0000256" key="7">
    <source>
        <dbReference type="ARBA" id="ARBA00022837"/>
    </source>
</evidence>
<evidence type="ECO:0000256" key="11">
    <source>
        <dbReference type="ARBA" id="ARBA00023180"/>
    </source>
</evidence>
<feature type="domain" description="Cadherin" evidence="14">
    <location>
        <begin position="3758"/>
        <end position="3863"/>
    </location>
</feature>
<dbReference type="GO" id="GO:0007156">
    <property type="term" value="P:homophilic cell adhesion via plasma membrane adhesion molecules"/>
    <property type="evidence" value="ECO:0007669"/>
    <property type="project" value="InterPro"/>
</dbReference>
<dbReference type="SMART" id="SM00112">
    <property type="entry name" value="CA"/>
    <property type="match status" value="45"/>
</dbReference>
<feature type="domain" description="Cadherin" evidence="14">
    <location>
        <begin position="2774"/>
        <end position="2882"/>
    </location>
</feature>
<evidence type="ECO:0000313" key="15">
    <source>
        <dbReference type="EMBL" id="TRY81232.1"/>
    </source>
</evidence>
<dbReference type="PANTHER" id="PTHR24028:SF241">
    <property type="entry name" value="PROTOCADHERIN 2 ALPHA A 1 PRECURSOR"/>
    <property type="match status" value="1"/>
</dbReference>
<dbReference type="GO" id="GO:0009653">
    <property type="term" value="P:anatomical structure morphogenesis"/>
    <property type="evidence" value="ECO:0007669"/>
    <property type="project" value="UniProtKB-ARBA"/>
</dbReference>
<dbReference type="InterPro" id="IPR013164">
    <property type="entry name" value="Cadherin_N"/>
</dbReference>
<feature type="transmembrane region" description="Helical" evidence="13">
    <location>
        <begin position="668"/>
        <end position="691"/>
    </location>
</feature>
<feature type="domain" description="Cadherin" evidence="14">
    <location>
        <begin position="5289"/>
        <end position="5395"/>
    </location>
</feature>
<dbReference type="Proteomes" id="UP000316079">
    <property type="component" value="Unassembled WGS sequence"/>
</dbReference>
<feature type="domain" description="Cadherin" evidence="14">
    <location>
        <begin position="113"/>
        <end position="221"/>
    </location>
</feature>
<feature type="domain" description="Cadherin" evidence="14">
    <location>
        <begin position="5505"/>
        <end position="5587"/>
    </location>
</feature>
<evidence type="ECO:0000256" key="3">
    <source>
        <dbReference type="ARBA" id="ARBA00022475"/>
    </source>
</evidence>
<dbReference type="Pfam" id="PF00028">
    <property type="entry name" value="Cadherin"/>
    <property type="match status" value="36"/>
</dbReference>
<evidence type="ECO:0000256" key="9">
    <source>
        <dbReference type="ARBA" id="ARBA00022989"/>
    </source>
</evidence>
<feature type="domain" description="Cadherin" evidence="14">
    <location>
        <begin position="4847"/>
        <end position="4898"/>
    </location>
</feature>
<comment type="caution">
    <text evidence="15">The sequence shown here is derived from an EMBL/GenBank/DDBJ whole genome shotgun (WGS) entry which is preliminary data.</text>
</comment>
<feature type="domain" description="Cadherin" evidence="14">
    <location>
        <begin position="4183"/>
        <end position="4285"/>
    </location>
</feature>
<dbReference type="FunFam" id="2.60.40.60:FF:000007">
    <property type="entry name" value="Protocadherin alpha 2"/>
    <property type="match status" value="3"/>
</dbReference>
<dbReference type="InterPro" id="IPR002126">
    <property type="entry name" value="Cadherin-like_dom"/>
</dbReference>
<feature type="domain" description="Cadherin" evidence="14">
    <location>
        <begin position="3650"/>
        <end position="3757"/>
    </location>
</feature>
<feature type="domain" description="Cadherin" evidence="14">
    <location>
        <begin position="5818"/>
        <end position="5920"/>
    </location>
</feature>
<dbReference type="InterPro" id="IPR032455">
    <property type="entry name" value="Cadherin_C"/>
</dbReference>
<gene>
    <name evidence="15" type="ORF">DNTS_021844</name>
</gene>
<evidence type="ECO:0000256" key="12">
    <source>
        <dbReference type="PROSITE-ProRule" id="PRU00043"/>
    </source>
</evidence>
<keyword evidence="6" id="KW-0677">Repeat</keyword>
<dbReference type="InterPro" id="IPR020894">
    <property type="entry name" value="Cadherin_CS"/>
</dbReference>
<dbReference type="SUPFAM" id="SSF49313">
    <property type="entry name" value="Cadherin-like"/>
    <property type="match status" value="45"/>
</dbReference>
<dbReference type="PRINTS" id="PR00205">
    <property type="entry name" value="CADHERIN"/>
</dbReference>
<feature type="domain" description="Cadherin" evidence="14">
    <location>
        <begin position="330"/>
        <end position="434"/>
    </location>
</feature>
<feature type="domain" description="Cadherin" evidence="14">
    <location>
        <begin position="829"/>
        <end position="936"/>
    </location>
</feature>
<feature type="domain" description="Cadherin" evidence="14">
    <location>
        <begin position="4"/>
        <end position="112"/>
    </location>
</feature>
<evidence type="ECO:0000256" key="1">
    <source>
        <dbReference type="ARBA" id="ARBA00003436"/>
    </source>
</evidence>
<keyword evidence="4 13" id="KW-0812">Transmembrane</keyword>
<accession>A0A553PU71</accession>
<feature type="domain" description="Cadherin" evidence="14">
    <location>
        <begin position="4910"/>
        <end position="5050"/>
    </location>
</feature>
<feature type="domain" description="Cadherin" evidence="14">
    <location>
        <begin position="2230"/>
        <end position="2331"/>
    </location>
</feature>
<feature type="domain" description="Cadherin" evidence="14">
    <location>
        <begin position="2991"/>
        <end position="3095"/>
    </location>
</feature>
<comment type="function">
    <text evidence="1">Potential calcium-dependent cell-adhesion protein. May be involved in the establishment and maintenance of specific neuronal connections in the brain.</text>
</comment>
<feature type="domain" description="Cadherin" evidence="14">
    <location>
        <begin position="222"/>
        <end position="329"/>
    </location>
</feature>
<dbReference type="EMBL" id="SRMA01026648">
    <property type="protein sequence ID" value="TRY81232.1"/>
    <property type="molecule type" value="Genomic_DNA"/>
</dbReference>
<dbReference type="Pfam" id="PF16492">
    <property type="entry name" value="Cadherin_C_2"/>
    <property type="match status" value="4"/>
</dbReference>
<feature type="domain" description="Cadherin" evidence="14">
    <location>
        <begin position="5396"/>
        <end position="5504"/>
    </location>
</feature>
<dbReference type="CDD" id="cd11304">
    <property type="entry name" value="Cadherin_repeat"/>
    <property type="match status" value="43"/>
</dbReference>
<feature type="domain" description="Cadherin" evidence="14">
    <location>
        <begin position="4418"/>
        <end position="4524"/>
    </location>
</feature>
<evidence type="ECO:0000313" key="16">
    <source>
        <dbReference type="Proteomes" id="UP000316079"/>
    </source>
</evidence>
<evidence type="ECO:0000256" key="6">
    <source>
        <dbReference type="ARBA" id="ARBA00022737"/>
    </source>
</evidence>
<dbReference type="InterPro" id="IPR050174">
    <property type="entry name" value="Protocadherin/Cadherin-CA"/>
</dbReference>
<evidence type="ECO:0000259" key="14">
    <source>
        <dbReference type="PROSITE" id="PS50268"/>
    </source>
</evidence>
<keyword evidence="10 13" id="KW-0472">Membrane</keyword>
<dbReference type="FunFam" id="2.60.40.60:FF:000018">
    <property type="entry name" value="Protocadherin gamma c3"/>
    <property type="match status" value="4"/>
</dbReference>
<sequence>MAHASSVTHYSIPEELDEGSIVANLATDLGLDVKTLSKRKIRLDTLANKKYLDINKETGELIIVERIDRELICTTKAAAACVVKLDVTIENPVRMFNIELEILDINDNAPHFRRDTMHLDISESTPVGERFSLNNAIDPDIGVNSIKTYFLSESDHFSIEIQSGRDGSKFTDLILIKALDREERASHNLILTAVDGGVPARSGTASIIVRVLDTNDNAPRFDKESYTINLSENSPVGSLVLKLNATDRDEGSNADLLYSYSLYTSEKTQQTFSLNPNNGEIRVREMINYEDFRIYDMEVTATDKGANSLSGKCKVKILISDMNDNHPEISIKSFSSPVKEDVPVNTVIAVVSVSDKDSGENGQVDVHISDHLPFTLKESSDNYYQLLVSEPLDREKVPEYDITITVTDRGVPPLSDNETITLELLDVNDNIPQFPQSSYRIPVMENNAPGASLSSITAFDPDLNENQYLVYFILEKEIANTSMSMLFSINPENGNLYALKTFDYEMEKEFQFHIEARDSGVPPLSSNVSVHVIIMDQNDNTPLIVSPWRPHGSEVRETIPRSTDKGTLISKVIAIDSDSVHNSRITYQFLQNTDATLFSLDQYNGEIRTMRMFSYRDSRDQRLVVIAKDNGEPALSATVTIKLSTVETAMKTYTEVPLEYDIFSDLNLYLVIGLGSVSFLLLITILVTIVLKCQKAKPSKAAPPSRNSVISERNSTIADSTLVSNDAYWYSLFLAETRKGKLVVRQPVPKGSRYIVSSIPRSTGLTETSDSAASTLQKLFLSWSNIFAHQKYSQPQFSEKNTGMKAFRKSSFWRYVDALLLFFAFLDVASSVTHYSIPEEMEEGSVVANLAADLGLDVKTLSRRQLRLDIISNKKYLEVNKETGELYILQKMDREYLCIVKTATCFIKMEVILENPERIFNIEIEILDINDNSPHFRRDTIRLDISESTAAGERFSLSNAVDPDIGSNSVKTYYLSENQHFGIEIQTGRDGSKFADLILKKTLDREEIAVHNLILTAVDGGVPARSGTASIIVRVLDTNDNAPRFDKESYTINLSENSPVGSLVLKLNATDRDEGSNADLLYSYSLYTSEKTQQTFSLNPNNGEIRVREMINYEDFRIYDMEVTATDKGANSLSGKCKVKILISDMNDNHPEISIKSFSSPVKEDVPVNTVIAVVSVSDKDSGENGQVDVHISDHLPFTLKESSDNYYQLLVSEPLDREKVPEYDITITVTDRGVPPLSDNETITLELLDVNDNIPQFPQSSYRIPVMENNAPGASLSSITAFDPDLNENQYLVYFILEKEIANTSMSMLFSINPENGNLYALKTFDYEMEKEFQFHIEARDSGVPPLSSNVSIHVIIMDQNDNTPLIVSPWRPHGSEVRETIPRSTDKGTLISKVIAIDSDSVHNSRITYQFLQNTDATLFSLDQYNGEIRTMRMFSYRDSRDQRLVVIAKDNGEPALSATVTIKLSTVETAMKTYTEVPLEYDIFSDLNLYLVIGLGSVSFLLLITILVTIVLKCQKAKPSKAAPPSRNSVISERNSTIADSTLVSNDAYWYSLFLAETRKGKLVVRQPVPKGSRYIVSSIPRSTGLTETSDSAASTLQRTNIYELNHVNYGLHLTDPHHHICALEAEPFHCAILLYEERNCFVFPSMELEMNALLWRRYVSLLFLSSALCPSALAVTHYTVPEEMQVGSVVANLATDLGLDIQTLIKRNVRLDVIANKKYLAINKEKGELYIQDKIDREYLCPAKTTTTCFLKMEVIVDSPVRIFYIELEITDINDNNPHFRRDTINLDITESTAAGERFSVSNAVDSDVGSNSVKTYYLSENEHFDIEIQSGRDGSKFADLILKKALDRETQATHNLILTAVDGGVPARSGTASIIVRVLDANDNAPKFYQESYSISLTENSPIGSLVVKLNATDEDEGSNAELVYSFSLYTSEKTQNAFSLNPDNGEIRVKEMLNYEDFRIYNMEVIATDKGSNPLSGQCKLAILISDMNDNHPEISIKSFSSPVKEDVPVNTVIAVVSVSDKDSGENGQVDVHISDHLPFTLKESSDNYYQLLVSEPLDREKVPEYDITITVTDRGVPPLSDNETITLELLDVNDNIPQFPQSSYRIPVMENNAPGASLSSITAFDPDLNENQYLVYFILEKEIANTSMSMLFSINPENGNLYALKTFDYEMEKEFQFHIEARDSGVPPLSSNVSIHVIIMDQNDNTPLIVSPWRPHGSEVRETIPRSTDKGTLISKVIAIDSDSVHNSRITYQFLQNTDATLFSLDQYNGEIRTMRMFSYRDSRDQRLVVIAKDNGEPALSATVTIKLSTVETAMKTYTEVPLEYDIFSDLNLYLVIGLGSVSFLLLITILVTIVLKCQKAKPSKAAPPSRNSVISERNSTIADSTLVSNDAYWYSLFLAETRKGKLVVRQPVPKGSRYIVSSIPRSTGLTETSDSAASTLQKEYKQKNINMNAFRKSPFWGYVDVLLCFCAILDIASSVTHYSIPEEMEEGSVVANLAADLGLDVKTLSRRQMRLDIISNKKFLAVNKETGDLYILQKMDREYLCISKTATTCFIKMEVILENPERIFNIEIEIVDINDNAPQFRRDKINLDISESTAAGERFSLSNAVDPDIGSNSVKTYYLSENKHFDIEIQSGRDGSKFADLILKSHSLTFVSTARSCVTHYSVPEEMEVGSVVANLAVDLGLDVQTLGKRKLRLDILANKKYLDMNKETGELFILERIDREYLCTSKTVCYLKMEIILENPVRIFNIELEIMDINDNAPYFRRDTIHLDISESTSSGERFSLSNAVDPDIGSNSIKGYQLSESANFDIEVQTGRDGSKFADLILRKALDREEIAVHNLILTAVDGGVPARSGTASIIVRVLDTNDNAPRFDKESYTINLSENSPVGSLVLKLNATDRDEGSNADLLYSYSLYTSEKTQQTFSLNPNNGEIRVREMINYEDFRIYDMEVTATDKGANSLSGKCKVKILISDMNDNHPEISIKSFSSPVKEDVPVNTVIAVVSVSDKDSGENGQVDVHISDHLPFTLKESSDNYYQLLVSEPLDREKVPEYDITITVTDRGVPPLSDNETITLELLDVNDNIPQFPQSSYRIPVMENNAPGALLSSITALDPDLNENQYLVYFIIEKEIANTSMSMLFSINPENGNLYALRTFDYEMEKEFVFHIEARDSGVPPLSSNVSVHVIIMDQNDNTPLIVSPWRAQGSEVRETIPRSTDKGTLISKVIAIDSDSVHNSRITYQFLQNTDATLFSLDQYNGEIRTMRMFSYRDSRDQRLVVIAKDNGEPALSATVTIKLSTVETAMKTYTEVPLEYDIFSDLNLYLVIGLGSVSFLLLITILVTIVLKCQKAKPSKAAPPSRNSVISERNSTIADSTLVSNDAYWYSLFLAETRKGKLVVRQPVPKGSRYIVSSIPRSTGLTETSDSAASTLQINYSVQEESKIGVTVGNIAKDLGIDFTSMENRNLRIVSGTKPELLHVHRDGALFVNQRIDREELCAKTNPCLVNLKAVIENPLEMHHISVNVLDVNDNAPSFMENNYILEILESAMPGARFQVEGAHDPDVSSNDLQSYKISQNQYFRLETEDMGDEGKIPVLILQKPLDREKSTRHHLVLTATDGGKPQKSSAVNITILVSDVNDNTPVCDKQKYTISVREDVPEGTFLLRVNASDADEGINGDVEYALRGKFRNGASDVFVLDHLTGDLKIKGWLDFEERQVYELKIVAADKGVVSLSTQCNVVVNVEDVNDNRPEIEVTSVSSHIPEDSAPGTVVALIGVTDLDSGMNGKIICSLSPHIPFDLKLSPDGNFYSLVTKEYIDKESKPFYNIIITAKDLGTPSLSSVKSIHVEVMDVNDNNPAFTQSPYTFYIAENNVPGMAVFSVSATDLDEGENARVSYSIDRGSSEQSIASFLSIKEDNGTVYSLKSFDFETLKTFQFYVIAKDYGSPPLSSNVTVKVFILDQNDNAPVILFPLNTNGSSEGVEEIPRNVNAGHLVTKVRAYDADVGYNGWLLFSLQEVSDHSLFALDRYTGQIRSLRSLTETDEAQHKLLILVKDNGNVSLSATATVIIKVVEPKEAFSASDAPNADRDEEENHVSFYLILTLGSVSVLFVISIIVLIVMQCSSCLLYTSRCFHILATDSGSPSLSSNVTVKVFILDQNDNAPVILYPLSANGSSEGAEEIPRNVNAGHLVTKVRAFDADVGYNGWLLFSLQEVSDHSLFALDRYTGQIRSLRSLTETDEAQHKLLILVKDNGNVSLSATATVIIKVVEPKEAFSASDAPNAVRDEEENHVSFYLILTLGSVSVLFVISIIVLIVMQCSRSPDYSSKYLQDTNYDGTLCHSIQYRSGDKRYMLVSPRMSIGSTLAAGSTRNTLLIPDRSSRRDQGEGTLTMASGVQGRERWILSFSLFVSFGCHVSAQIRYTVPEEVKEGAVVGNIAKDLGLDISTLANRRLRIVSGSKDALFQVNPSNGVLYILKKIDREELCDGNIACSVNLKIVVDDPLEIHYVAVEISDVNDNPPTFPEEEQHFEIAEHTPTGTRFQMQAARDADTSVNNVKVYKLSHNDHFDVEMKDRDGEKIPFLVLKKALDREKTAEHKLTLTAVDGGSPPRSGNLNIIITVLDINDNRPLFSQDSYSVTIKENAPIGTVLMKLNASDLDEGANGEVEYAFGRNLKRKIYDLFKLDRTTGELQIKAELDFEESEVYKLDVKASDKGQPPLNAESVVTVKIIDMNDNAPEIELTSLSSLVSEDTKPGTVISLISISDKDSSINGKIVPSLSEDVPFELKPSFQDNIFSLVTKGKLDREIVSHYDVTIKVTDLGQPPLSAAKSLIVHVSDVNDNSPEFPQDPLELYLAENNAPGASIFSVSASDKDLNENAMVSYSIIRGDAVQGDMTIQVSDVNDNRPEFISDSLELYIFENNAPGASVFSVSALDKDLNENALITYQIYKAGGQENDVTLFLNINSESGVIYALKSFDFEKLKTFQFHILATDSGSPPLSSNVTVKSFDFETLKTFQFHILATDSGSQSLSSNVTVKVFILDQNDNAPVILYPLSTNGSSEGVEEIPRNVNAGHLVTKVRAYDADVGYNGWLLFSLQEVSDHSLFALDRYTGQIRSLRSLTETDEAQHKLLILVKDNGNVSLSATATVIVKVVEPKEAFSASDAPNAVRDEEENHVSFYLILTLGSVSVLFVISIIVLIVMQCSRSPEYSSKYLQDTNYDGTLCHSIQYRSGDKRYMLVSPRMSIGSTLAAGSTRNTLLIPERGSGRDQRERFVKTLFIVFSLVYGKEVWAQIRYSISEEQREGASVGNIAKDLGIDQKSLKERGFRIVSTSGESLFSLNQNDGMLSVNGKIDREEVCERSSPCLINLKIALENPLEIHYVTVEVLDVNDHAPSFPEREMRLEIWESALPGARFQLQAARDPDSGSNSVHHYKLSHNDNFRLDVKDRGEDGKIPILVLNKPLDREVIQQIELQLIAVDGGKPSKSGAMKITITVLDINDNFPVFTKDVYSVLLNENSPVGTTVIQVNATDSDEGQNGEVFYSFGKNYEQKDSYEIDIQASDKGLVPHTTDKSVMIKIIDVNDNEPEIEVTSLSNSIPEDSRPGTTVALISVSDSDSGVNGKVSCSLSEDLPFKLMPSTQENIYSLVTTGMLDRETKLQYDVTLVAKDGGQPPLSSVKSITVMISDVNDNSPEFSSSPYEFYLMENNVPGASLFSVSASDKDTGENSVVSYQICRESSEDNKVTSFININSENGEVYALKSFDFETLKTFQFHILATDSGSPSLSSNVTVKVFILDQNDNAPVISYPLSTNGSSEGVEEIPRNVNAGHLVTKVRAYDADVGYNGWLLFSLQEVSDHSLFALDRYTGQIRSLRSLTETDEAQHKLLILVKDNGNVSLSATATVIVKVVEPKEAFSASDAPNADRDEEENHVSFYLILTLGSVSVLFVISIIVLIVMQCSRSPDYSSKYLQDTNYDGTLCHSIQYRSGDKRYMLVSPRMSIGSTLAAGSTRNTLLIPERCSRRDQGESHLLNSNVCLLLKFDFDFKGDNLACWKNLCLWTVGLWCKSVFKLITKVPFIVNLNECKRFQSWSALKASAHEMSVQP</sequence>
<feature type="domain" description="Cadherin" evidence="14">
    <location>
        <begin position="1154"/>
        <end position="1258"/>
    </location>
</feature>
<feature type="transmembrane region" description="Helical" evidence="13">
    <location>
        <begin position="812"/>
        <end position="832"/>
    </location>
</feature>
<dbReference type="Pfam" id="PF08266">
    <property type="entry name" value="Cadherin_2"/>
    <property type="match status" value="8"/>
</dbReference>
<dbReference type="FunFam" id="2.60.40.60:FF:000004">
    <property type="entry name" value="Protocadherin 1 gamma 2"/>
    <property type="match status" value="8"/>
</dbReference>
<feature type="domain" description="Cadherin" evidence="14">
    <location>
        <begin position="435"/>
        <end position="544"/>
    </location>
</feature>
<name>A0A553PU71_9TELE</name>
<feature type="domain" description="Cadherin" evidence="14">
    <location>
        <begin position="5588"/>
        <end position="5693"/>
    </location>
</feature>
<keyword evidence="8" id="KW-0130">Cell adhesion</keyword>
<feature type="domain" description="Cadherin" evidence="14">
    <location>
        <begin position="1785"/>
        <end position="1893"/>
    </location>
</feature>
<organism evidence="15 16">
    <name type="scientific">Danionella cerebrum</name>
    <dbReference type="NCBI Taxonomy" id="2873325"/>
    <lineage>
        <taxon>Eukaryota</taxon>
        <taxon>Metazoa</taxon>
        <taxon>Chordata</taxon>
        <taxon>Craniata</taxon>
        <taxon>Vertebrata</taxon>
        <taxon>Euteleostomi</taxon>
        <taxon>Actinopterygii</taxon>
        <taxon>Neopterygii</taxon>
        <taxon>Teleostei</taxon>
        <taxon>Ostariophysi</taxon>
        <taxon>Cypriniformes</taxon>
        <taxon>Danionidae</taxon>
        <taxon>Danioninae</taxon>
        <taxon>Danionella</taxon>
    </lineage>
</organism>
<feature type="transmembrane region" description="Helical" evidence="13">
    <location>
        <begin position="1662"/>
        <end position="1684"/>
    </location>
</feature>
<dbReference type="PANTHER" id="PTHR24028">
    <property type="entry name" value="CADHERIN-87A"/>
    <property type="match status" value="1"/>
</dbReference>
<protein>
    <recommendedName>
        <fullName evidence="14">Cadherin domain-containing protein</fullName>
    </recommendedName>
</protein>
<feature type="transmembrane region" description="Helical" evidence="13">
    <location>
        <begin position="5931"/>
        <end position="5954"/>
    </location>
</feature>
<evidence type="ECO:0000256" key="13">
    <source>
        <dbReference type="SAM" id="Phobius"/>
    </source>
</evidence>
<keyword evidence="11" id="KW-0325">Glycoprotein</keyword>
<dbReference type="InterPro" id="IPR015919">
    <property type="entry name" value="Cadherin-like_sf"/>
</dbReference>
<feature type="domain" description="Cadherin" evidence="14">
    <location>
        <begin position="1382"/>
        <end position="1483"/>
    </location>
</feature>
<feature type="domain" description="Cadherin" evidence="14">
    <location>
        <begin position="5694"/>
        <end position="5803"/>
    </location>
</feature>
<feature type="transmembrane region" description="Helical" evidence="13">
    <location>
        <begin position="4100"/>
        <end position="4123"/>
    </location>
</feature>
<feature type="domain" description="Cadherin" evidence="14">
    <location>
        <begin position="2667"/>
        <end position="2773"/>
    </location>
</feature>
<feature type="domain" description="Cadherin" evidence="14">
    <location>
        <begin position="2002"/>
        <end position="2106"/>
    </location>
</feature>
<feature type="domain" description="Cadherin" evidence="14">
    <location>
        <begin position="4633"/>
        <end position="4740"/>
    </location>
</feature>
<evidence type="ECO:0000256" key="2">
    <source>
        <dbReference type="ARBA" id="ARBA00004251"/>
    </source>
</evidence>
<feature type="transmembrane region" description="Helical" evidence="13">
    <location>
        <begin position="2467"/>
        <end position="2487"/>
    </location>
</feature>
<feature type="domain" description="Cadherin" evidence="14">
    <location>
        <begin position="1046"/>
        <end position="1153"/>
    </location>
</feature>
<feature type="domain" description="Cadherin" evidence="14">
    <location>
        <begin position="4090"/>
        <end position="4168"/>
    </location>
</feature>
<keyword evidence="9 13" id="KW-1133">Transmembrane helix</keyword>
<dbReference type="GO" id="GO:0005509">
    <property type="term" value="F:calcium ion binding"/>
    <property type="evidence" value="ECO:0007669"/>
    <property type="project" value="UniProtKB-UniRule"/>
</dbReference>
<evidence type="ECO:0000256" key="8">
    <source>
        <dbReference type="ARBA" id="ARBA00022889"/>
    </source>
</evidence>
<proteinExistence type="predicted"/>
<keyword evidence="7 12" id="KW-0106">Calcium</keyword>
<feature type="domain" description="Cadherin" evidence="14">
    <location>
        <begin position="2107"/>
        <end position="2216"/>
    </location>
</feature>
<comment type="subcellular location">
    <subcellularLocation>
        <location evidence="2">Cell membrane</location>
        <topology evidence="2">Single-pass type I membrane protein</topology>
    </subcellularLocation>
</comment>
<feature type="domain" description="Cadherin" evidence="14">
    <location>
        <begin position="558"/>
        <end position="659"/>
    </location>
</feature>
<feature type="domain" description="Cadherin" evidence="14">
    <location>
        <begin position="1259"/>
        <end position="1368"/>
    </location>
</feature>
<evidence type="ECO:0000256" key="10">
    <source>
        <dbReference type="ARBA" id="ARBA00023136"/>
    </source>
</evidence>